<evidence type="ECO:0000259" key="1">
    <source>
        <dbReference type="PROSITE" id="PS51819"/>
    </source>
</evidence>
<dbReference type="InterPro" id="IPR004360">
    <property type="entry name" value="Glyas_Fos-R_dOase_dom"/>
</dbReference>
<dbReference type="CDD" id="cd07247">
    <property type="entry name" value="SgaA_N_like"/>
    <property type="match status" value="1"/>
</dbReference>
<dbReference type="SUPFAM" id="SSF54593">
    <property type="entry name" value="Glyoxalase/Bleomycin resistance protein/Dihydroxybiphenyl dioxygenase"/>
    <property type="match status" value="1"/>
</dbReference>
<evidence type="ECO:0000313" key="3">
    <source>
        <dbReference type="Proteomes" id="UP000468707"/>
    </source>
</evidence>
<dbReference type="RefSeq" id="WP_163636370.1">
    <property type="nucleotide sequence ID" value="NZ_JAAAMI010000010.1"/>
</dbReference>
<feature type="domain" description="VOC" evidence="1">
    <location>
        <begin position="5"/>
        <end position="112"/>
    </location>
</feature>
<dbReference type="PANTHER" id="PTHR33993:SF1">
    <property type="entry name" value="GLYOXALASE FAMILY PROTEIN"/>
    <property type="match status" value="1"/>
</dbReference>
<dbReference type="InterPro" id="IPR037523">
    <property type="entry name" value="VOC_core"/>
</dbReference>
<dbReference type="PANTHER" id="PTHR33993">
    <property type="entry name" value="GLYOXALASE-RELATED"/>
    <property type="match status" value="1"/>
</dbReference>
<dbReference type="InterPro" id="IPR052164">
    <property type="entry name" value="Anthracycline_SecMetBiosynth"/>
</dbReference>
<keyword evidence="3" id="KW-1185">Reference proteome</keyword>
<proteinExistence type="predicted"/>
<dbReference type="PROSITE" id="PS51819">
    <property type="entry name" value="VOC"/>
    <property type="match status" value="1"/>
</dbReference>
<dbReference type="AlphaFoldDB" id="A0A6I5KWK0"/>
<name>A0A6I5KWK0_9FLAO</name>
<dbReference type="Gene3D" id="3.10.180.10">
    <property type="entry name" value="2,3-Dihydroxybiphenyl 1,2-Dioxygenase, domain 1"/>
    <property type="match status" value="1"/>
</dbReference>
<dbReference type="InterPro" id="IPR029068">
    <property type="entry name" value="Glyas_Bleomycin-R_OHBP_Dase"/>
</dbReference>
<protein>
    <submittedName>
        <fullName evidence="2">VOC family protein</fullName>
    </submittedName>
</protein>
<reference evidence="2 3" key="1">
    <citation type="submission" date="2020-01" db="EMBL/GenBank/DDBJ databases">
        <title>Muricauda sediminis sp.nov. 40Bstr401.</title>
        <authorList>
            <person name="Xue Z."/>
            <person name="Zhu S."/>
            <person name="Ren N."/>
            <person name="Chen T."/>
            <person name="Chen X."/>
            <person name="Chen J."/>
            <person name="Yang J."/>
        </authorList>
    </citation>
    <scope>NUCLEOTIDE SEQUENCE [LARGE SCALE GENOMIC DNA]</scope>
    <source>
        <strain evidence="2 3">40Bstr401</strain>
    </source>
</reference>
<gene>
    <name evidence="2" type="ORF">GTK07_16670</name>
</gene>
<evidence type="ECO:0000313" key="2">
    <source>
        <dbReference type="EMBL" id="NDV44963.1"/>
    </source>
</evidence>
<accession>A0A6I5KWK0</accession>
<dbReference type="Proteomes" id="UP000468707">
    <property type="component" value="Unassembled WGS sequence"/>
</dbReference>
<comment type="caution">
    <text evidence="2">The sequence shown here is derived from an EMBL/GenBank/DDBJ whole genome shotgun (WGS) entry which is preliminary data.</text>
</comment>
<organism evidence="2 3">
    <name type="scientific">Flagellimonas sediminis</name>
    <dbReference type="NCBI Taxonomy" id="2696468"/>
    <lineage>
        <taxon>Bacteria</taxon>
        <taxon>Pseudomonadati</taxon>
        <taxon>Bacteroidota</taxon>
        <taxon>Flavobacteriia</taxon>
        <taxon>Flavobacteriales</taxon>
        <taxon>Flavobacteriaceae</taxon>
        <taxon>Flagellimonas</taxon>
    </lineage>
</organism>
<dbReference type="EMBL" id="JAAAMI010000010">
    <property type="protein sequence ID" value="NDV44963.1"/>
    <property type="molecule type" value="Genomic_DNA"/>
</dbReference>
<dbReference type="Pfam" id="PF00903">
    <property type="entry name" value="Glyoxalase"/>
    <property type="match status" value="1"/>
</dbReference>
<sequence length="113" mass="12761">MENTLINYIEFKANDLIRIKEFYGQAFGWTFTDYGPEYVAFSNSGLEGGFMHSDSTIINGALVVLYHENLEEIQGKVVRSGGTIVQEIFSFPGGRRFHFIDPSGNELAIWSDK</sequence>